<protein>
    <submittedName>
        <fullName evidence="2">Uncharacterized protein</fullName>
    </submittedName>
</protein>
<keyword evidence="3" id="KW-1185">Reference proteome</keyword>
<sequence>MKWMTSALLFLLVLGLWKEQGSSAPVDDPCPTECDAKNVCLGTQECVKMDCGGSMCQPKRATDPCPRQCDANRFCLGTHDCVSLDCGGTLCRLKPLTGSFQAP</sequence>
<name>A0AAV7P0N2_PLEWA</name>
<comment type="caution">
    <text evidence="2">The sequence shown here is derived from an EMBL/GenBank/DDBJ whole genome shotgun (WGS) entry which is preliminary data.</text>
</comment>
<evidence type="ECO:0000256" key="1">
    <source>
        <dbReference type="SAM" id="SignalP"/>
    </source>
</evidence>
<organism evidence="2 3">
    <name type="scientific">Pleurodeles waltl</name>
    <name type="common">Iberian ribbed newt</name>
    <dbReference type="NCBI Taxonomy" id="8319"/>
    <lineage>
        <taxon>Eukaryota</taxon>
        <taxon>Metazoa</taxon>
        <taxon>Chordata</taxon>
        <taxon>Craniata</taxon>
        <taxon>Vertebrata</taxon>
        <taxon>Euteleostomi</taxon>
        <taxon>Amphibia</taxon>
        <taxon>Batrachia</taxon>
        <taxon>Caudata</taxon>
        <taxon>Salamandroidea</taxon>
        <taxon>Salamandridae</taxon>
        <taxon>Pleurodelinae</taxon>
        <taxon>Pleurodeles</taxon>
    </lineage>
</organism>
<dbReference type="EMBL" id="JANPWB010000012">
    <property type="protein sequence ID" value="KAJ1121304.1"/>
    <property type="molecule type" value="Genomic_DNA"/>
</dbReference>
<reference evidence="2" key="1">
    <citation type="journal article" date="2022" name="bioRxiv">
        <title>Sequencing and chromosome-scale assembly of the giantPleurodeles waltlgenome.</title>
        <authorList>
            <person name="Brown T."/>
            <person name="Elewa A."/>
            <person name="Iarovenko S."/>
            <person name="Subramanian E."/>
            <person name="Araus A.J."/>
            <person name="Petzold A."/>
            <person name="Susuki M."/>
            <person name="Suzuki K.-i.T."/>
            <person name="Hayashi T."/>
            <person name="Toyoda A."/>
            <person name="Oliveira C."/>
            <person name="Osipova E."/>
            <person name="Leigh N.D."/>
            <person name="Simon A."/>
            <person name="Yun M.H."/>
        </authorList>
    </citation>
    <scope>NUCLEOTIDE SEQUENCE</scope>
    <source>
        <strain evidence="2">20211129_DDA</strain>
        <tissue evidence="2">Liver</tissue>
    </source>
</reference>
<accession>A0AAV7P0N2</accession>
<dbReference type="AlphaFoldDB" id="A0AAV7P0N2"/>
<proteinExistence type="predicted"/>
<evidence type="ECO:0000313" key="2">
    <source>
        <dbReference type="EMBL" id="KAJ1121304.1"/>
    </source>
</evidence>
<evidence type="ECO:0000313" key="3">
    <source>
        <dbReference type="Proteomes" id="UP001066276"/>
    </source>
</evidence>
<feature type="signal peptide" evidence="1">
    <location>
        <begin position="1"/>
        <end position="23"/>
    </location>
</feature>
<gene>
    <name evidence="2" type="ORF">NDU88_009417</name>
</gene>
<feature type="chain" id="PRO_5043529623" evidence="1">
    <location>
        <begin position="24"/>
        <end position="103"/>
    </location>
</feature>
<keyword evidence="1" id="KW-0732">Signal</keyword>
<dbReference type="Proteomes" id="UP001066276">
    <property type="component" value="Chromosome 8"/>
</dbReference>